<dbReference type="OrthoDB" id="769130at2"/>
<evidence type="ECO:0000256" key="1">
    <source>
        <dbReference type="SAM" id="Phobius"/>
    </source>
</evidence>
<comment type="caution">
    <text evidence="2">The sequence shown here is derived from an EMBL/GenBank/DDBJ whole genome shotgun (WGS) entry which is preliminary data.</text>
</comment>
<proteinExistence type="predicted"/>
<dbReference type="AlphaFoldDB" id="A0A4S4A410"/>
<evidence type="ECO:0000313" key="2">
    <source>
        <dbReference type="EMBL" id="THF53189.1"/>
    </source>
</evidence>
<organism evidence="2 3">
    <name type="scientific">Flavobacterium supellecticarium</name>
    <dbReference type="NCBI Taxonomy" id="2565924"/>
    <lineage>
        <taxon>Bacteria</taxon>
        <taxon>Pseudomonadati</taxon>
        <taxon>Bacteroidota</taxon>
        <taxon>Flavobacteriia</taxon>
        <taxon>Flavobacteriales</taxon>
        <taxon>Flavobacteriaceae</taxon>
        <taxon>Flavobacterium</taxon>
    </lineage>
</organism>
<reference evidence="2 3" key="1">
    <citation type="submission" date="2019-04" db="EMBL/GenBank/DDBJ databases">
        <title>Flavobacterium sp. nov. isolated from construction timber.</title>
        <authorList>
            <person name="Lin S.-Y."/>
            <person name="Chang C.-T."/>
            <person name="Young C.-C."/>
        </authorList>
    </citation>
    <scope>NUCLEOTIDE SEQUENCE [LARGE SCALE GENOMIC DNA]</scope>
    <source>
        <strain evidence="2 3">CC-CTC003</strain>
    </source>
</reference>
<feature type="transmembrane region" description="Helical" evidence="1">
    <location>
        <begin position="88"/>
        <end position="111"/>
    </location>
</feature>
<keyword evidence="3" id="KW-1185">Reference proteome</keyword>
<gene>
    <name evidence="2" type="ORF">E6C50_03015</name>
</gene>
<name>A0A4S4A410_9FLAO</name>
<accession>A0A4S4A410</accession>
<sequence>MKIIELREIQNTSENSKLPPLYTQFQKLLEELRKKELPDALIESINQDIEVLNTTTLTDDKLRKLLKDKQTKIVQLVEKEVKIVPQKYYMTLWLAIGMSAFGIPLGTVLGLSLGNMGLLGIGLPIGMAIGIAVGTNRDKKALQEGRQLNVVIKY</sequence>
<keyword evidence="1" id="KW-0812">Transmembrane</keyword>
<keyword evidence="1" id="KW-1133">Transmembrane helix</keyword>
<dbReference type="Proteomes" id="UP000307507">
    <property type="component" value="Unassembled WGS sequence"/>
</dbReference>
<dbReference type="EMBL" id="SSNZ01000001">
    <property type="protein sequence ID" value="THF53189.1"/>
    <property type="molecule type" value="Genomic_DNA"/>
</dbReference>
<dbReference type="RefSeq" id="WP_136401712.1">
    <property type="nucleotide sequence ID" value="NZ_SSNZ01000001.1"/>
</dbReference>
<keyword evidence="1" id="KW-0472">Membrane</keyword>
<feature type="transmembrane region" description="Helical" evidence="1">
    <location>
        <begin position="117"/>
        <end position="136"/>
    </location>
</feature>
<protein>
    <submittedName>
        <fullName evidence="2">Uncharacterized protein</fullName>
    </submittedName>
</protein>
<evidence type="ECO:0000313" key="3">
    <source>
        <dbReference type="Proteomes" id="UP000307507"/>
    </source>
</evidence>